<gene>
    <name evidence="1" type="ORF">TVAG_231340</name>
</gene>
<name>A2F2T4_TRIV3</name>
<dbReference type="Proteomes" id="UP000001542">
    <property type="component" value="Unassembled WGS sequence"/>
</dbReference>
<keyword evidence="2" id="KW-1185">Reference proteome</keyword>
<dbReference type="AlphaFoldDB" id="A2F2T4"/>
<dbReference type="EMBL" id="DS113589">
    <property type="protein sequence ID" value="EAY00794.1"/>
    <property type="molecule type" value="Genomic_DNA"/>
</dbReference>
<dbReference type="VEuPathDB" id="TrichDB:TVAG_231340"/>
<evidence type="ECO:0000313" key="2">
    <source>
        <dbReference type="Proteomes" id="UP000001542"/>
    </source>
</evidence>
<evidence type="ECO:0000313" key="1">
    <source>
        <dbReference type="EMBL" id="EAY00794.1"/>
    </source>
</evidence>
<dbReference type="InParanoid" id="A2F2T4"/>
<reference evidence="1" key="2">
    <citation type="journal article" date="2007" name="Science">
        <title>Draft genome sequence of the sexually transmitted pathogen Trichomonas vaginalis.</title>
        <authorList>
            <person name="Carlton J.M."/>
            <person name="Hirt R.P."/>
            <person name="Silva J.C."/>
            <person name="Delcher A.L."/>
            <person name="Schatz M."/>
            <person name="Zhao Q."/>
            <person name="Wortman J.R."/>
            <person name="Bidwell S.L."/>
            <person name="Alsmark U.C.M."/>
            <person name="Besteiro S."/>
            <person name="Sicheritz-Ponten T."/>
            <person name="Noel C.J."/>
            <person name="Dacks J.B."/>
            <person name="Foster P.G."/>
            <person name="Simillion C."/>
            <person name="Van de Peer Y."/>
            <person name="Miranda-Saavedra D."/>
            <person name="Barton G.J."/>
            <person name="Westrop G.D."/>
            <person name="Mueller S."/>
            <person name="Dessi D."/>
            <person name="Fiori P.L."/>
            <person name="Ren Q."/>
            <person name="Paulsen I."/>
            <person name="Zhang H."/>
            <person name="Bastida-Corcuera F.D."/>
            <person name="Simoes-Barbosa A."/>
            <person name="Brown M.T."/>
            <person name="Hayes R.D."/>
            <person name="Mukherjee M."/>
            <person name="Okumura C.Y."/>
            <person name="Schneider R."/>
            <person name="Smith A.J."/>
            <person name="Vanacova S."/>
            <person name="Villalvazo M."/>
            <person name="Haas B.J."/>
            <person name="Pertea M."/>
            <person name="Feldblyum T.V."/>
            <person name="Utterback T.R."/>
            <person name="Shu C.L."/>
            <person name="Osoegawa K."/>
            <person name="de Jong P.J."/>
            <person name="Hrdy I."/>
            <person name="Horvathova L."/>
            <person name="Zubacova Z."/>
            <person name="Dolezal P."/>
            <person name="Malik S.B."/>
            <person name="Logsdon J.M. Jr."/>
            <person name="Henze K."/>
            <person name="Gupta A."/>
            <person name="Wang C.C."/>
            <person name="Dunne R.L."/>
            <person name="Upcroft J.A."/>
            <person name="Upcroft P."/>
            <person name="White O."/>
            <person name="Salzberg S.L."/>
            <person name="Tang P."/>
            <person name="Chiu C.-H."/>
            <person name="Lee Y.-S."/>
            <person name="Embley T.M."/>
            <person name="Coombs G.H."/>
            <person name="Mottram J.C."/>
            <person name="Tachezy J."/>
            <person name="Fraser-Liggett C.M."/>
            <person name="Johnson P.J."/>
        </authorList>
    </citation>
    <scope>NUCLEOTIDE SEQUENCE [LARGE SCALE GENOMIC DNA]</scope>
    <source>
        <strain evidence="1">G3</strain>
    </source>
</reference>
<dbReference type="KEGG" id="tva:4758617"/>
<dbReference type="RefSeq" id="XP_001313723.1">
    <property type="nucleotide sequence ID" value="XM_001313722.1"/>
</dbReference>
<reference evidence="1" key="1">
    <citation type="submission" date="2006-10" db="EMBL/GenBank/DDBJ databases">
        <authorList>
            <person name="Amadeo P."/>
            <person name="Zhao Q."/>
            <person name="Wortman J."/>
            <person name="Fraser-Liggett C."/>
            <person name="Carlton J."/>
        </authorList>
    </citation>
    <scope>NUCLEOTIDE SEQUENCE</scope>
    <source>
        <strain evidence="1">G3</strain>
    </source>
</reference>
<organism evidence="1 2">
    <name type="scientific">Trichomonas vaginalis (strain ATCC PRA-98 / G3)</name>
    <dbReference type="NCBI Taxonomy" id="412133"/>
    <lineage>
        <taxon>Eukaryota</taxon>
        <taxon>Metamonada</taxon>
        <taxon>Parabasalia</taxon>
        <taxon>Trichomonadida</taxon>
        <taxon>Trichomonadidae</taxon>
        <taxon>Trichomonas</taxon>
    </lineage>
</organism>
<accession>A2F2T4</accession>
<dbReference type="VEuPathDB" id="TrichDB:TVAGG3_0523960"/>
<sequence>MITPIWDSFETEADQQAIERIGLFRQDVNMKLRNNEAIINNFDLDPKTVDLENLRLILMHIKSEREKISSIHQKLVDEKHIAKRQLTIKEICGEKDFTITTYTGFNAFV</sequence>
<protein>
    <submittedName>
        <fullName evidence="1">Uncharacterized protein</fullName>
    </submittedName>
</protein>
<proteinExistence type="predicted"/>